<proteinExistence type="predicted"/>
<keyword evidence="3" id="KW-1185">Reference proteome</keyword>
<feature type="transmembrane region" description="Helical" evidence="1">
    <location>
        <begin position="189"/>
        <end position="211"/>
    </location>
</feature>
<gene>
    <name evidence="2" type="ORF">POPTR_001G234650</name>
</gene>
<keyword evidence="1" id="KW-1133">Transmembrane helix</keyword>
<dbReference type="Proteomes" id="UP000006729">
    <property type="component" value="Chromosome 1"/>
</dbReference>
<feature type="transmembrane region" description="Helical" evidence="1">
    <location>
        <begin position="161"/>
        <end position="183"/>
    </location>
</feature>
<protein>
    <submittedName>
        <fullName evidence="2">Uncharacterized protein</fullName>
    </submittedName>
</protein>
<organism evidence="2 3">
    <name type="scientific">Populus trichocarpa</name>
    <name type="common">Western balsam poplar</name>
    <name type="synonym">Populus balsamifera subsp. trichocarpa</name>
    <dbReference type="NCBI Taxonomy" id="3694"/>
    <lineage>
        <taxon>Eukaryota</taxon>
        <taxon>Viridiplantae</taxon>
        <taxon>Streptophyta</taxon>
        <taxon>Embryophyta</taxon>
        <taxon>Tracheophyta</taxon>
        <taxon>Spermatophyta</taxon>
        <taxon>Magnoliopsida</taxon>
        <taxon>eudicotyledons</taxon>
        <taxon>Gunneridae</taxon>
        <taxon>Pentapetalae</taxon>
        <taxon>rosids</taxon>
        <taxon>fabids</taxon>
        <taxon>Malpighiales</taxon>
        <taxon>Salicaceae</taxon>
        <taxon>Saliceae</taxon>
        <taxon>Populus</taxon>
    </lineage>
</organism>
<sequence length="216" mass="23970">MLLLFASIHNKLFTFVRRLFTYVYSVNCYDWERERAGDEANEYGVLWTMPLVLPLVFFFSDSFYSIAFFFCSSLSFLSLFLSLLVSVLFFSDLLFKGGEPGGAGILGGKAGALALAGQCFPLSVYVFPSLTLRSSFPGSFFSVLLFSCVCSSSLSPSVCIIHFLCSVCPLCVCPLFLFLFVLYLSPGSFLFSFPLFSFFVRASVMACIVGARRMLP</sequence>
<keyword evidence="1" id="KW-0812">Transmembrane</keyword>
<feature type="transmembrane region" description="Helical" evidence="1">
    <location>
        <begin position="43"/>
        <end position="60"/>
    </location>
</feature>
<accession>A0A3N7EBP1</accession>
<dbReference type="EMBL" id="CM009290">
    <property type="protein sequence ID" value="RQO85273.1"/>
    <property type="molecule type" value="Genomic_DNA"/>
</dbReference>
<dbReference type="AlphaFoldDB" id="A0A3N7EBP1"/>
<evidence type="ECO:0000313" key="3">
    <source>
        <dbReference type="Proteomes" id="UP000006729"/>
    </source>
</evidence>
<dbReference type="InParanoid" id="A0A3N7EBP1"/>
<evidence type="ECO:0000313" key="2">
    <source>
        <dbReference type="EMBL" id="RQO85273.1"/>
    </source>
</evidence>
<keyword evidence="1" id="KW-0472">Membrane</keyword>
<feature type="transmembrane region" description="Helical" evidence="1">
    <location>
        <begin position="136"/>
        <end position="154"/>
    </location>
</feature>
<name>A0A3N7EBP1_POPTR</name>
<evidence type="ECO:0000256" key="1">
    <source>
        <dbReference type="SAM" id="Phobius"/>
    </source>
</evidence>
<feature type="transmembrane region" description="Helical" evidence="1">
    <location>
        <begin position="66"/>
        <end position="90"/>
    </location>
</feature>
<feature type="transmembrane region" description="Helical" evidence="1">
    <location>
        <begin position="110"/>
        <end position="130"/>
    </location>
</feature>
<reference evidence="2 3" key="1">
    <citation type="journal article" date="2006" name="Science">
        <title>The genome of black cottonwood, Populus trichocarpa (Torr. &amp; Gray).</title>
        <authorList>
            <person name="Tuskan G.A."/>
            <person name="Difazio S."/>
            <person name="Jansson S."/>
            <person name="Bohlmann J."/>
            <person name="Grigoriev I."/>
            <person name="Hellsten U."/>
            <person name="Putnam N."/>
            <person name="Ralph S."/>
            <person name="Rombauts S."/>
            <person name="Salamov A."/>
            <person name="Schein J."/>
            <person name="Sterck L."/>
            <person name="Aerts A."/>
            <person name="Bhalerao R.R."/>
            <person name="Bhalerao R.P."/>
            <person name="Blaudez D."/>
            <person name="Boerjan W."/>
            <person name="Brun A."/>
            <person name="Brunner A."/>
            <person name="Busov V."/>
            <person name="Campbell M."/>
            <person name="Carlson J."/>
            <person name="Chalot M."/>
            <person name="Chapman J."/>
            <person name="Chen G.L."/>
            <person name="Cooper D."/>
            <person name="Coutinho P.M."/>
            <person name="Couturier J."/>
            <person name="Covert S."/>
            <person name="Cronk Q."/>
            <person name="Cunningham R."/>
            <person name="Davis J."/>
            <person name="Degroeve S."/>
            <person name="Dejardin A."/>
            <person name="Depamphilis C."/>
            <person name="Detter J."/>
            <person name="Dirks B."/>
            <person name="Dubchak I."/>
            <person name="Duplessis S."/>
            <person name="Ehlting J."/>
            <person name="Ellis B."/>
            <person name="Gendler K."/>
            <person name="Goodstein D."/>
            <person name="Gribskov M."/>
            <person name="Grimwood J."/>
            <person name="Groover A."/>
            <person name="Gunter L."/>
            <person name="Hamberger B."/>
            <person name="Heinze B."/>
            <person name="Helariutta Y."/>
            <person name="Henrissat B."/>
            <person name="Holligan D."/>
            <person name="Holt R."/>
            <person name="Huang W."/>
            <person name="Islam-Faridi N."/>
            <person name="Jones S."/>
            <person name="Jones-Rhoades M."/>
            <person name="Jorgensen R."/>
            <person name="Joshi C."/>
            <person name="Kangasjarvi J."/>
            <person name="Karlsson J."/>
            <person name="Kelleher C."/>
            <person name="Kirkpatrick R."/>
            <person name="Kirst M."/>
            <person name="Kohler A."/>
            <person name="Kalluri U."/>
            <person name="Larimer F."/>
            <person name="Leebens-Mack J."/>
            <person name="Leple J.C."/>
            <person name="Locascio P."/>
            <person name="Lou Y."/>
            <person name="Lucas S."/>
            <person name="Martin F."/>
            <person name="Montanini B."/>
            <person name="Napoli C."/>
            <person name="Nelson D.R."/>
            <person name="Nelson C."/>
            <person name="Nieminen K."/>
            <person name="Nilsson O."/>
            <person name="Pereda V."/>
            <person name="Peter G."/>
            <person name="Philippe R."/>
            <person name="Pilate G."/>
            <person name="Poliakov A."/>
            <person name="Razumovskaya J."/>
            <person name="Richardson P."/>
            <person name="Rinaldi C."/>
            <person name="Ritland K."/>
            <person name="Rouze P."/>
            <person name="Ryaboy D."/>
            <person name="Schmutz J."/>
            <person name="Schrader J."/>
            <person name="Segerman B."/>
            <person name="Shin H."/>
            <person name="Siddiqui A."/>
            <person name="Sterky F."/>
            <person name="Terry A."/>
            <person name="Tsai C.J."/>
            <person name="Uberbacher E."/>
            <person name="Unneberg P."/>
            <person name="Vahala J."/>
            <person name="Wall K."/>
            <person name="Wessler S."/>
            <person name="Yang G."/>
            <person name="Yin T."/>
            <person name="Douglas C."/>
            <person name="Marra M."/>
            <person name="Sandberg G."/>
            <person name="Van de Peer Y."/>
            <person name="Rokhsar D."/>
        </authorList>
    </citation>
    <scope>NUCLEOTIDE SEQUENCE [LARGE SCALE GENOMIC DNA]</scope>
    <source>
        <strain evidence="3">cv. Nisqually</strain>
    </source>
</reference>